<dbReference type="PROSITE" id="PS51257">
    <property type="entry name" value="PROKAR_LIPOPROTEIN"/>
    <property type="match status" value="1"/>
</dbReference>
<evidence type="ECO:0000256" key="1">
    <source>
        <dbReference type="ARBA" id="ARBA00007613"/>
    </source>
</evidence>
<keyword evidence="2" id="KW-0472">Membrane</keyword>
<gene>
    <name evidence="3" type="ORF">CRM82_15405</name>
</gene>
<keyword evidence="2" id="KW-0449">Lipoprotein</keyword>
<dbReference type="GO" id="GO:0015562">
    <property type="term" value="F:efflux transmembrane transporter activity"/>
    <property type="evidence" value="ECO:0007669"/>
    <property type="project" value="InterPro"/>
</dbReference>
<keyword evidence="4" id="KW-1185">Reference proteome</keyword>
<dbReference type="PANTHER" id="PTHR30203">
    <property type="entry name" value="OUTER MEMBRANE CATION EFFLUX PROTEIN"/>
    <property type="match status" value="1"/>
</dbReference>
<keyword evidence="2" id="KW-1134">Transmembrane beta strand</keyword>
<comment type="similarity">
    <text evidence="1 2">Belongs to the outer membrane factor (OMF) (TC 1.B.17) family.</text>
</comment>
<feature type="signal peptide" evidence="2">
    <location>
        <begin position="1"/>
        <end position="23"/>
    </location>
</feature>
<dbReference type="PANTHER" id="PTHR30203:SF32">
    <property type="entry name" value="CATION EFFLUX SYSTEM PROTEIN CUSC"/>
    <property type="match status" value="1"/>
</dbReference>
<dbReference type="SUPFAM" id="SSF56954">
    <property type="entry name" value="Outer membrane efflux proteins (OEP)"/>
    <property type="match status" value="1"/>
</dbReference>
<keyword evidence="2" id="KW-0564">Palmitate</keyword>
<dbReference type="InterPro" id="IPR010131">
    <property type="entry name" value="MdtP/NodT-like"/>
</dbReference>
<reference evidence="4" key="1">
    <citation type="submission" date="2017-09" db="EMBL/GenBank/DDBJ databases">
        <title>FDA dAtabase for Regulatory Grade micrObial Sequences (FDA-ARGOS): Supporting development and validation of Infectious Disease Dx tests.</title>
        <authorList>
            <person name="Minogue T."/>
            <person name="Wolcott M."/>
            <person name="Wasieloski L."/>
            <person name="Aguilar W."/>
            <person name="Moore D."/>
            <person name="Tallon L."/>
            <person name="Sadzewicz L."/>
            <person name="Ott S."/>
            <person name="Zhao X."/>
            <person name="Nagaraj S."/>
            <person name="Vavikolanu K."/>
            <person name="Aluvathingal J."/>
            <person name="Nadendla S."/>
            <person name="Sichtig H."/>
        </authorList>
    </citation>
    <scope>NUCLEOTIDE SEQUENCE [LARGE SCALE GENOMIC DNA]</scope>
    <source>
        <strain evidence="4">FDAARGOS_394</strain>
    </source>
</reference>
<comment type="caution">
    <text evidence="3">The sequence shown here is derived from an EMBL/GenBank/DDBJ whole genome shotgun (WGS) entry which is preliminary data.</text>
</comment>
<dbReference type="AlphaFoldDB" id="A0A2A7UX87"/>
<name>A0A2A7UX87_COMTR</name>
<proteinExistence type="inferred from homology"/>
<feature type="chain" id="PRO_5042664385" evidence="2">
    <location>
        <begin position="24"/>
        <end position="479"/>
    </location>
</feature>
<dbReference type="NCBIfam" id="TIGR01845">
    <property type="entry name" value="outer_NodT"/>
    <property type="match status" value="1"/>
</dbReference>
<organism evidence="3 4">
    <name type="scientific">Comamonas terrigena</name>
    <dbReference type="NCBI Taxonomy" id="32013"/>
    <lineage>
        <taxon>Bacteria</taxon>
        <taxon>Pseudomonadati</taxon>
        <taxon>Pseudomonadota</taxon>
        <taxon>Betaproteobacteria</taxon>
        <taxon>Burkholderiales</taxon>
        <taxon>Comamonadaceae</taxon>
        <taxon>Comamonas</taxon>
    </lineage>
</organism>
<dbReference type="Proteomes" id="UP000220246">
    <property type="component" value="Unassembled WGS sequence"/>
</dbReference>
<dbReference type="STRING" id="1219032.GCA_001515545_00445"/>
<evidence type="ECO:0000313" key="4">
    <source>
        <dbReference type="Proteomes" id="UP000220246"/>
    </source>
</evidence>
<keyword evidence="2" id="KW-0812">Transmembrane</keyword>
<accession>A0A2A7UX87</accession>
<dbReference type="InterPro" id="IPR003423">
    <property type="entry name" value="OMP_efflux"/>
</dbReference>
<dbReference type="OrthoDB" id="9770517at2"/>
<keyword evidence="2" id="KW-0732">Signal</keyword>
<evidence type="ECO:0000256" key="2">
    <source>
        <dbReference type="RuleBase" id="RU362097"/>
    </source>
</evidence>
<sequence length="479" mass="50610">MPRRALQAVACAALLALAGCASMAPVYERPALPVQPSVGGEVGGGVTNRGAAGGAQAQEQAAALAALQWQQVFTDQRLQQVIDAALANSRDLRVSLLNVEKAQAQYRIQSASLFPSVAASASQTNARSAVVAGGEAQAQTSRSGGLSVGFTSWELDLFGRVRNLKDEALENYLSLAQTGRSTRISLIAQVASNWLNVGAYGQRLELARETLASQRKTLELTQAKHQFGVASAVDVSQVQTSVESARADVASYTTALEQARHALDLAVGSHVADALLPRTTSTGDVALARLPDALSSEVLLQRPDVMAAEHALKAANADIGAARAAFFPKVSLSASAGYGSDTLGNLFDAGTRTWSFVPSISLPIFNAGSLKASLDVAQIQKNIYVAQYEKSIQGAFGEVADALSARRHMAEQLDAQQALVQAAQTNYDLSDARWRNGVNSYLQALDAQRSLYSARQSLISLQLSDLVNRVTLYKVLGAV</sequence>
<dbReference type="Gene3D" id="1.20.1600.10">
    <property type="entry name" value="Outer membrane efflux proteins (OEP)"/>
    <property type="match status" value="1"/>
</dbReference>
<dbReference type="Gene3D" id="2.20.200.10">
    <property type="entry name" value="Outer membrane efflux proteins (OEP)"/>
    <property type="match status" value="1"/>
</dbReference>
<dbReference type="Pfam" id="PF02321">
    <property type="entry name" value="OEP"/>
    <property type="match status" value="2"/>
</dbReference>
<evidence type="ECO:0000313" key="3">
    <source>
        <dbReference type="EMBL" id="PEH89806.1"/>
    </source>
</evidence>
<protein>
    <submittedName>
        <fullName evidence="3">Transporter</fullName>
    </submittedName>
</protein>
<comment type="subcellular location">
    <subcellularLocation>
        <location evidence="2">Cell membrane</location>
        <topology evidence="2">Lipid-anchor</topology>
    </subcellularLocation>
</comment>
<dbReference type="GO" id="GO:0005886">
    <property type="term" value="C:plasma membrane"/>
    <property type="evidence" value="ECO:0007669"/>
    <property type="project" value="UniProtKB-SubCell"/>
</dbReference>
<dbReference type="EMBL" id="PDEA01000001">
    <property type="protein sequence ID" value="PEH89806.1"/>
    <property type="molecule type" value="Genomic_DNA"/>
</dbReference>